<dbReference type="AlphaFoldDB" id="A0A151WQ51"/>
<keyword evidence="5" id="KW-0156">Chromatin regulator</keyword>
<dbReference type="GO" id="GO:0000976">
    <property type="term" value="F:transcription cis-regulatory region binding"/>
    <property type="evidence" value="ECO:0007669"/>
    <property type="project" value="TreeGrafter"/>
</dbReference>
<dbReference type="GO" id="GO:0006357">
    <property type="term" value="P:regulation of transcription by RNA polymerase II"/>
    <property type="evidence" value="ECO:0007669"/>
    <property type="project" value="TreeGrafter"/>
</dbReference>
<evidence type="ECO:0000256" key="4">
    <source>
        <dbReference type="ARBA" id="ARBA00022553"/>
    </source>
</evidence>
<dbReference type="GO" id="GO:0045786">
    <property type="term" value="P:negative regulation of cell cycle"/>
    <property type="evidence" value="ECO:0007669"/>
    <property type="project" value="TreeGrafter"/>
</dbReference>
<keyword evidence="3" id="KW-0678">Repressor</keyword>
<evidence type="ECO:0000256" key="5">
    <source>
        <dbReference type="ARBA" id="ARBA00022853"/>
    </source>
</evidence>
<evidence type="ECO:0000256" key="7">
    <source>
        <dbReference type="ARBA" id="ARBA00023125"/>
    </source>
</evidence>
<keyword evidence="12" id="KW-1185">Reference proteome</keyword>
<evidence type="ECO:0000256" key="9">
    <source>
        <dbReference type="ARBA" id="ARBA00023242"/>
    </source>
</evidence>
<keyword evidence="9" id="KW-0539">Nucleus</keyword>
<dbReference type="InterPro" id="IPR007747">
    <property type="entry name" value="Menin"/>
</dbReference>
<evidence type="ECO:0000256" key="8">
    <source>
        <dbReference type="ARBA" id="ARBA00023163"/>
    </source>
</evidence>
<keyword evidence="4" id="KW-0597">Phosphoprotein</keyword>
<dbReference type="PANTHER" id="PTHR12693">
    <property type="entry name" value="MENIN"/>
    <property type="match status" value="1"/>
</dbReference>
<gene>
    <name evidence="11" type="ORF">ALC60_10908</name>
</gene>
<keyword evidence="6" id="KW-0805">Transcription regulation</keyword>
<dbReference type="GO" id="GO:0008285">
    <property type="term" value="P:negative regulation of cell population proliferation"/>
    <property type="evidence" value="ECO:0007669"/>
    <property type="project" value="TreeGrafter"/>
</dbReference>
<dbReference type="EMBL" id="KQ982843">
    <property type="protein sequence ID" value="KYQ50032.1"/>
    <property type="molecule type" value="Genomic_DNA"/>
</dbReference>
<dbReference type="GO" id="GO:0000403">
    <property type="term" value="F:Y-form DNA binding"/>
    <property type="evidence" value="ECO:0007669"/>
    <property type="project" value="TreeGrafter"/>
</dbReference>
<dbReference type="CDD" id="cd14456">
    <property type="entry name" value="Menin"/>
    <property type="match status" value="1"/>
</dbReference>
<keyword evidence="7" id="KW-0238">DNA-binding</keyword>
<evidence type="ECO:0000313" key="12">
    <source>
        <dbReference type="Proteomes" id="UP000075809"/>
    </source>
</evidence>
<proteinExistence type="predicted"/>
<dbReference type="GO" id="GO:0000785">
    <property type="term" value="C:chromatin"/>
    <property type="evidence" value="ECO:0007669"/>
    <property type="project" value="TreeGrafter"/>
</dbReference>
<dbReference type="GO" id="GO:0006325">
    <property type="term" value="P:chromatin organization"/>
    <property type="evidence" value="ECO:0007669"/>
    <property type="project" value="UniProtKB-KW"/>
</dbReference>
<sequence length="582" mass="65337">MAGFHDRDRALFPIRSISAIVQIFKNQLENSAEPDLALLSILIGAVENSLTCNRVFTPQENAVYDEPKLPPVEYHIAEALYTKFHAVIKGAVDLTVYDTKYATRELVKKVSDVIWNSLTRSYYKDRAHLQSLYSYLTANKLDCYGVAFAVVAGCQVLGFKDVHLAMSEDHAWVVYGEDGTETAEVTWHGKGNEDKRGQPVEPGVASRSWLYLNGQAMVCSRALEVATIVSAINPSLNATTDAVEVALLQQELLWLLYDLGHLAKYPMALGNLAELEEAAPTPGRPPPIDLFQEAVRSARKYYGNAHVYPYTYQGGYLYRHELHVNALASWADAADVLRKYDYSRDDGEIYKELLEIANELIPHVVRVDNARLLRQPRCFAYLLRFYDGICQWEEGANTPVLHIGWARPLVNTISKFDANIRAQVVIECYETEVKQKEETAQKRETSPEETLNNNNNYCKTKERGNAARDLIKSLESKVPSNSASTHPSIQALTAACSEKILNRDYLLQGGVLPEADSENERPRITLYSQKMKGLKDLLLAEKLNTHAISLQLTAQSQVQIGKKSRGSDDVGVSQRPKRTRRE</sequence>
<evidence type="ECO:0000256" key="1">
    <source>
        <dbReference type="ARBA" id="ARBA00004123"/>
    </source>
</evidence>
<dbReference type="GO" id="GO:0035097">
    <property type="term" value="C:histone methyltransferase complex"/>
    <property type="evidence" value="ECO:0007669"/>
    <property type="project" value="TreeGrafter"/>
</dbReference>
<accession>A0A151WQ51</accession>
<evidence type="ECO:0000256" key="6">
    <source>
        <dbReference type="ARBA" id="ARBA00023015"/>
    </source>
</evidence>
<protein>
    <recommendedName>
        <fullName evidence="2">Menin</fullName>
    </recommendedName>
</protein>
<organism evidence="11 12">
    <name type="scientific">Mycetomoellerius zeteki</name>
    <dbReference type="NCBI Taxonomy" id="64791"/>
    <lineage>
        <taxon>Eukaryota</taxon>
        <taxon>Metazoa</taxon>
        <taxon>Ecdysozoa</taxon>
        <taxon>Arthropoda</taxon>
        <taxon>Hexapoda</taxon>
        <taxon>Insecta</taxon>
        <taxon>Pterygota</taxon>
        <taxon>Neoptera</taxon>
        <taxon>Endopterygota</taxon>
        <taxon>Hymenoptera</taxon>
        <taxon>Apocrita</taxon>
        <taxon>Aculeata</taxon>
        <taxon>Formicoidea</taxon>
        <taxon>Formicidae</taxon>
        <taxon>Myrmicinae</taxon>
        <taxon>Mycetomoellerius</taxon>
    </lineage>
</organism>
<feature type="region of interest" description="Disordered" evidence="10">
    <location>
        <begin position="559"/>
        <end position="582"/>
    </location>
</feature>
<comment type="subcellular location">
    <subcellularLocation>
        <location evidence="1">Nucleus</location>
    </subcellularLocation>
</comment>
<feature type="region of interest" description="Disordered" evidence="10">
    <location>
        <begin position="438"/>
        <end position="462"/>
    </location>
</feature>
<name>A0A151WQ51_9HYME</name>
<dbReference type="PANTHER" id="PTHR12693:SF3">
    <property type="entry name" value="MENIN"/>
    <property type="match status" value="1"/>
</dbReference>
<dbReference type="Proteomes" id="UP000075809">
    <property type="component" value="Unassembled WGS sequence"/>
</dbReference>
<reference evidence="11 12" key="1">
    <citation type="submission" date="2015-09" db="EMBL/GenBank/DDBJ databases">
        <title>Trachymyrmex zeteki WGS genome.</title>
        <authorList>
            <person name="Nygaard S."/>
            <person name="Hu H."/>
            <person name="Boomsma J."/>
            <person name="Zhang G."/>
        </authorList>
    </citation>
    <scope>NUCLEOTIDE SEQUENCE [LARGE SCALE GENOMIC DNA]</scope>
    <source>
        <strain evidence="11">Tzet28-1</strain>
        <tissue evidence="11">Whole body</tissue>
    </source>
</reference>
<dbReference type="STRING" id="64791.A0A151WQ51"/>
<evidence type="ECO:0000256" key="3">
    <source>
        <dbReference type="ARBA" id="ARBA00022491"/>
    </source>
</evidence>
<keyword evidence="8" id="KW-0804">Transcription</keyword>
<evidence type="ECO:0000256" key="2">
    <source>
        <dbReference type="ARBA" id="ARBA00021162"/>
    </source>
</evidence>
<dbReference type="Pfam" id="PF05053">
    <property type="entry name" value="Menin"/>
    <property type="match status" value="2"/>
</dbReference>
<dbReference type="GO" id="GO:0003682">
    <property type="term" value="F:chromatin binding"/>
    <property type="evidence" value="ECO:0007669"/>
    <property type="project" value="TreeGrafter"/>
</dbReference>
<evidence type="ECO:0000256" key="10">
    <source>
        <dbReference type="SAM" id="MobiDB-lite"/>
    </source>
</evidence>
<feature type="compositionally biased region" description="Polar residues" evidence="10">
    <location>
        <begin position="448"/>
        <end position="458"/>
    </location>
</feature>
<evidence type="ECO:0000313" key="11">
    <source>
        <dbReference type="EMBL" id="KYQ50032.1"/>
    </source>
</evidence>